<organism evidence="2">
    <name type="scientific">Nocardia globerula</name>
    <dbReference type="NCBI Taxonomy" id="1818"/>
    <lineage>
        <taxon>Bacteria</taxon>
        <taxon>Bacillati</taxon>
        <taxon>Actinomycetota</taxon>
        <taxon>Actinomycetes</taxon>
        <taxon>Mycobacteriales</taxon>
        <taxon>Nocardiaceae</taxon>
        <taxon>Nocardia</taxon>
    </lineage>
</organism>
<name>A0A652YVP8_NOCGL</name>
<dbReference type="Gene3D" id="1.10.10.10">
    <property type="entry name" value="Winged helix-like DNA-binding domain superfamily/Winged helix DNA-binding domain"/>
    <property type="match status" value="1"/>
</dbReference>
<dbReference type="SMART" id="SM00347">
    <property type="entry name" value="HTH_MARR"/>
    <property type="match status" value="1"/>
</dbReference>
<reference evidence="2" key="1">
    <citation type="submission" date="2019-07" db="EMBL/GenBank/DDBJ databases">
        <title>Genomic Encyclopedia of Type Strains, Phase IV (KMG-IV): sequencing the most valuable type-strain genomes for metagenomic binning, comparative biology and taxonomic classification.</title>
        <authorList>
            <person name="Goeker M."/>
        </authorList>
    </citation>
    <scope>NUCLEOTIDE SEQUENCE</scope>
    <source>
        <strain evidence="2">DSM 44596</strain>
    </source>
</reference>
<dbReference type="InterPro" id="IPR036390">
    <property type="entry name" value="WH_DNA-bd_sf"/>
</dbReference>
<keyword evidence="2" id="KW-0238">DNA-binding</keyword>
<dbReference type="PANTHER" id="PTHR39515:SF2">
    <property type="entry name" value="HTH-TYPE TRANSCRIPTIONAL REGULATOR RV0880"/>
    <property type="match status" value="1"/>
</dbReference>
<comment type="caution">
    <text evidence="2">The sequence shown here is derived from an EMBL/GenBank/DDBJ whole genome shotgun (WGS) entry which is preliminary data.</text>
</comment>
<gene>
    <name evidence="2" type="ORF">FNL38_101138</name>
</gene>
<feature type="domain" description="HTH marR-type" evidence="1">
    <location>
        <begin position="5"/>
        <end position="139"/>
    </location>
</feature>
<evidence type="ECO:0000259" key="1">
    <source>
        <dbReference type="PROSITE" id="PS50995"/>
    </source>
</evidence>
<dbReference type="InterPro" id="IPR000835">
    <property type="entry name" value="HTH_MarR-typ"/>
</dbReference>
<evidence type="ECO:0000313" key="2">
    <source>
        <dbReference type="EMBL" id="TYQ07773.1"/>
    </source>
</evidence>
<dbReference type="Pfam" id="PF01047">
    <property type="entry name" value="MarR"/>
    <property type="match status" value="1"/>
</dbReference>
<dbReference type="GO" id="GO:0003677">
    <property type="term" value="F:DNA binding"/>
    <property type="evidence" value="ECO:0007669"/>
    <property type="project" value="UniProtKB-KW"/>
</dbReference>
<dbReference type="EMBL" id="VNIQ01000001">
    <property type="protein sequence ID" value="TYQ07773.1"/>
    <property type="molecule type" value="Genomic_DNA"/>
</dbReference>
<dbReference type="InterPro" id="IPR036388">
    <property type="entry name" value="WH-like_DNA-bd_sf"/>
</dbReference>
<dbReference type="AlphaFoldDB" id="A0A652YVP8"/>
<proteinExistence type="predicted"/>
<dbReference type="GO" id="GO:0003700">
    <property type="term" value="F:DNA-binding transcription factor activity"/>
    <property type="evidence" value="ECO:0007669"/>
    <property type="project" value="InterPro"/>
</dbReference>
<dbReference type="PROSITE" id="PS50995">
    <property type="entry name" value="HTH_MARR_2"/>
    <property type="match status" value="1"/>
</dbReference>
<protein>
    <submittedName>
        <fullName evidence="2">DNA-binding MarR family transcriptional regulator</fullName>
    </submittedName>
</protein>
<dbReference type="SUPFAM" id="SSF46785">
    <property type="entry name" value="Winged helix' DNA-binding domain"/>
    <property type="match status" value="1"/>
</dbReference>
<dbReference type="PANTHER" id="PTHR39515">
    <property type="entry name" value="CONSERVED PROTEIN"/>
    <property type="match status" value="1"/>
</dbReference>
<sequence length="149" mass="16645">MPDQEQRLHDLLVDLVSNTHRFTKMATSLAADRYPRTWLRALALLEEYGEMRISDFAKIDHCSQPSATAVMRTLGERGLVERRPDPDDARAVLVAMTDVGRKTLADGRHAIADALIPHFADLEPEQIERLTVGLAELRSMITSARPSAL</sequence>
<accession>A0A652YVP8</accession>
<dbReference type="InterPro" id="IPR052526">
    <property type="entry name" value="HTH-type_Bedaq_tolerance"/>
</dbReference>